<keyword evidence="2 5" id="KW-0012">Acyltransferase</keyword>
<keyword evidence="3" id="KW-0812">Transmembrane</keyword>
<dbReference type="CDD" id="cd07989">
    <property type="entry name" value="LPLAT_AGPAT-like"/>
    <property type="match status" value="1"/>
</dbReference>
<dbReference type="Pfam" id="PF01553">
    <property type="entry name" value="Acyltransferase"/>
    <property type="match status" value="1"/>
</dbReference>
<dbReference type="PANTHER" id="PTHR10434">
    <property type="entry name" value="1-ACYL-SN-GLYCEROL-3-PHOSPHATE ACYLTRANSFERASE"/>
    <property type="match status" value="1"/>
</dbReference>
<dbReference type="PROSITE" id="PS51257">
    <property type="entry name" value="PROKAR_LIPOPROTEIN"/>
    <property type="match status" value="1"/>
</dbReference>
<evidence type="ECO:0000313" key="6">
    <source>
        <dbReference type="Proteomes" id="UP000824139"/>
    </source>
</evidence>
<dbReference type="GO" id="GO:0003841">
    <property type="term" value="F:1-acylglycerol-3-phosphate O-acyltransferase activity"/>
    <property type="evidence" value="ECO:0007669"/>
    <property type="project" value="TreeGrafter"/>
</dbReference>
<evidence type="ECO:0000256" key="3">
    <source>
        <dbReference type="SAM" id="Phobius"/>
    </source>
</evidence>
<dbReference type="Proteomes" id="UP000824139">
    <property type="component" value="Unassembled WGS sequence"/>
</dbReference>
<dbReference type="SMART" id="SM00563">
    <property type="entry name" value="PlsC"/>
    <property type="match status" value="1"/>
</dbReference>
<accession>A0A9D1K2L1</accession>
<evidence type="ECO:0000313" key="5">
    <source>
        <dbReference type="EMBL" id="HIS82030.1"/>
    </source>
</evidence>
<gene>
    <name evidence="5" type="ORF">IAD41_00255</name>
</gene>
<reference evidence="5" key="1">
    <citation type="submission" date="2020-10" db="EMBL/GenBank/DDBJ databases">
        <authorList>
            <person name="Gilroy R."/>
        </authorList>
    </citation>
    <scope>NUCLEOTIDE SEQUENCE</scope>
    <source>
        <strain evidence="5">CHK152-2994</strain>
    </source>
</reference>
<feature type="transmembrane region" description="Helical" evidence="3">
    <location>
        <begin position="7"/>
        <end position="32"/>
    </location>
</feature>
<dbReference type="EMBL" id="DVJO01000007">
    <property type="protein sequence ID" value="HIS82030.1"/>
    <property type="molecule type" value="Genomic_DNA"/>
</dbReference>
<evidence type="ECO:0000256" key="2">
    <source>
        <dbReference type="ARBA" id="ARBA00023315"/>
    </source>
</evidence>
<protein>
    <submittedName>
        <fullName evidence="5">1-acyl-sn-glycerol-3-phosphate acyltransferase</fullName>
    </submittedName>
</protein>
<reference evidence="5" key="2">
    <citation type="journal article" date="2021" name="PeerJ">
        <title>Extensive microbial diversity within the chicken gut microbiome revealed by metagenomics and culture.</title>
        <authorList>
            <person name="Gilroy R."/>
            <person name="Ravi A."/>
            <person name="Getino M."/>
            <person name="Pursley I."/>
            <person name="Horton D.L."/>
            <person name="Alikhan N.F."/>
            <person name="Baker D."/>
            <person name="Gharbi K."/>
            <person name="Hall N."/>
            <person name="Watson M."/>
            <person name="Adriaenssens E.M."/>
            <person name="Foster-Nyarko E."/>
            <person name="Jarju S."/>
            <person name="Secka A."/>
            <person name="Antonio M."/>
            <person name="Oren A."/>
            <person name="Chaudhuri R.R."/>
            <person name="La Ragione R."/>
            <person name="Hildebrand F."/>
            <person name="Pallen M.J."/>
        </authorList>
    </citation>
    <scope>NUCLEOTIDE SEQUENCE</scope>
    <source>
        <strain evidence="5">CHK152-2994</strain>
    </source>
</reference>
<keyword evidence="3" id="KW-0472">Membrane</keyword>
<dbReference type="InterPro" id="IPR002123">
    <property type="entry name" value="Plipid/glycerol_acylTrfase"/>
</dbReference>
<organism evidence="5 6">
    <name type="scientific">Candidatus Scatenecus faecavium</name>
    <dbReference type="NCBI Taxonomy" id="2840915"/>
    <lineage>
        <taxon>Bacteria</taxon>
        <taxon>Candidatus Scatenecus</taxon>
    </lineage>
</organism>
<dbReference type="AlphaFoldDB" id="A0A9D1K2L1"/>
<evidence type="ECO:0000256" key="1">
    <source>
        <dbReference type="ARBA" id="ARBA00022679"/>
    </source>
</evidence>
<keyword evidence="1" id="KW-0808">Transferase</keyword>
<dbReference type="SUPFAM" id="SSF69593">
    <property type="entry name" value="Glycerol-3-phosphate (1)-acyltransferase"/>
    <property type="match status" value="1"/>
</dbReference>
<dbReference type="GO" id="GO:0006654">
    <property type="term" value="P:phosphatidic acid biosynthetic process"/>
    <property type="evidence" value="ECO:0007669"/>
    <property type="project" value="TreeGrafter"/>
</dbReference>
<name>A0A9D1K2L1_9BACT</name>
<sequence length="247" mass="28560">MIKFFRSVLVLFCFGIFGAGACIINFLLFPSAKIFIKKEKLNDFYSETIHKVWRFFTNFLIFTGVMKLNIKDRKEIEQIKNKIIVSTHPSFIDVVILIGLIPRTTCIAKEALARNPIMKNILNTIFITNEANLEEFQKQTKELLDEGFNVIIFPSGIRHRKNEFPKIKKGAALIALNAKRNIVPLKLYTDFDFLFIHQPVWQAGEKPVVFSLEKCPEINVLAEIQKHDSEIIIKKNITKLIENSLYN</sequence>
<feature type="domain" description="Phospholipid/glycerol acyltransferase" evidence="4">
    <location>
        <begin position="82"/>
        <end position="190"/>
    </location>
</feature>
<proteinExistence type="predicted"/>
<evidence type="ECO:0000259" key="4">
    <source>
        <dbReference type="SMART" id="SM00563"/>
    </source>
</evidence>
<dbReference type="PANTHER" id="PTHR10434:SF11">
    <property type="entry name" value="1-ACYL-SN-GLYCEROL-3-PHOSPHATE ACYLTRANSFERASE"/>
    <property type="match status" value="1"/>
</dbReference>
<comment type="caution">
    <text evidence="5">The sequence shown here is derived from an EMBL/GenBank/DDBJ whole genome shotgun (WGS) entry which is preliminary data.</text>
</comment>
<keyword evidence="3" id="KW-1133">Transmembrane helix</keyword>